<comment type="caution">
    <text evidence="1">The sequence shown here is derived from an EMBL/GenBank/DDBJ whole genome shotgun (WGS) entry which is preliminary data.</text>
</comment>
<gene>
    <name evidence="1" type="ORF">LCGC14_1974110</name>
</gene>
<reference evidence="1" key="1">
    <citation type="journal article" date="2015" name="Nature">
        <title>Complex archaea that bridge the gap between prokaryotes and eukaryotes.</title>
        <authorList>
            <person name="Spang A."/>
            <person name="Saw J.H."/>
            <person name="Jorgensen S.L."/>
            <person name="Zaremba-Niedzwiedzka K."/>
            <person name="Martijn J."/>
            <person name="Lind A.E."/>
            <person name="van Eijk R."/>
            <person name="Schleper C."/>
            <person name="Guy L."/>
            <person name="Ettema T.J."/>
        </authorList>
    </citation>
    <scope>NUCLEOTIDE SEQUENCE</scope>
</reference>
<sequence length="78" mass="9438">MTSIIEDFKKMISEAIRDMSLQRLNEISRTIDDFRNIPFNFITNCKRLEIRKLTEIFEELIIKTSLVRKYLRKNSKIK</sequence>
<accession>A0A0F9HP91</accession>
<dbReference type="EMBL" id="LAZR01021965">
    <property type="protein sequence ID" value="KKL83500.1"/>
    <property type="molecule type" value="Genomic_DNA"/>
</dbReference>
<protein>
    <submittedName>
        <fullName evidence="1">Uncharacterized protein</fullName>
    </submittedName>
</protein>
<proteinExistence type="predicted"/>
<dbReference type="AlphaFoldDB" id="A0A0F9HP91"/>
<evidence type="ECO:0000313" key="1">
    <source>
        <dbReference type="EMBL" id="KKL83500.1"/>
    </source>
</evidence>
<organism evidence="1">
    <name type="scientific">marine sediment metagenome</name>
    <dbReference type="NCBI Taxonomy" id="412755"/>
    <lineage>
        <taxon>unclassified sequences</taxon>
        <taxon>metagenomes</taxon>
        <taxon>ecological metagenomes</taxon>
    </lineage>
</organism>
<name>A0A0F9HP91_9ZZZZ</name>